<dbReference type="InterPro" id="IPR027385">
    <property type="entry name" value="Beta-barrel_OMP"/>
</dbReference>
<dbReference type="Proteomes" id="UP000288293">
    <property type="component" value="Unassembled WGS sequence"/>
</dbReference>
<dbReference type="Pfam" id="PF13505">
    <property type="entry name" value="OMP_b-brl"/>
    <property type="match status" value="1"/>
</dbReference>
<evidence type="ECO:0000256" key="1">
    <source>
        <dbReference type="ARBA" id="ARBA00022729"/>
    </source>
</evidence>
<organism evidence="4 5">
    <name type="scientific">Aliidiomarina minuta</name>
    <dbReference type="NCBI Taxonomy" id="880057"/>
    <lineage>
        <taxon>Bacteria</taxon>
        <taxon>Pseudomonadati</taxon>
        <taxon>Pseudomonadota</taxon>
        <taxon>Gammaproteobacteria</taxon>
        <taxon>Alteromonadales</taxon>
        <taxon>Idiomarinaceae</taxon>
        <taxon>Aliidiomarina</taxon>
    </lineage>
</organism>
<sequence>MRRMYWSGLLMSSLLSAVLFSGVAQAFSGNWTFSGHWGHGDLDYTTDSGEFLYSDINDSSSMFGVSAHYRLMNNLGVRAMYERGDYHSRTYCSPGDDVICTPINREDNTRFESWSLALVPRLRVAPMWSVYGTLGIADMRHASGEFFTGQSETAVIYGGGLRANFLPRTHVSLEYEMSDFDYSVARLSLGVRF</sequence>
<feature type="chain" id="PRO_5019275565" description="Outer membrane protein beta-barrel domain-containing protein" evidence="2">
    <location>
        <begin position="27"/>
        <end position="193"/>
    </location>
</feature>
<gene>
    <name evidence="4" type="ORF">CWE09_04195</name>
</gene>
<comment type="caution">
    <text evidence="4">The sequence shown here is derived from an EMBL/GenBank/DDBJ whole genome shotgun (WGS) entry which is preliminary data.</text>
</comment>
<dbReference type="EMBL" id="PIPL01000001">
    <property type="protein sequence ID" value="RUO25935.1"/>
    <property type="molecule type" value="Genomic_DNA"/>
</dbReference>
<evidence type="ECO:0000259" key="3">
    <source>
        <dbReference type="Pfam" id="PF13505"/>
    </source>
</evidence>
<dbReference type="SUPFAM" id="SSF56925">
    <property type="entry name" value="OMPA-like"/>
    <property type="match status" value="1"/>
</dbReference>
<evidence type="ECO:0000313" key="4">
    <source>
        <dbReference type="EMBL" id="RUO25935.1"/>
    </source>
</evidence>
<protein>
    <recommendedName>
        <fullName evidence="3">Outer membrane protein beta-barrel domain-containing protein</fullName>
    </recommendedName>
</protein>
<dbReference type="InterPro" id="IPR011250">
    <property type="entry name" value="OMP/PagP_B-barrel"/>
</dbReference>
<keyword evidence="1 2" id="KW-0732">Signal</keyword>
<name>A0A432W788_9GAMM</name>
<proteinExistence type="predicted"/>
<feature type="signal peptide" evidence="2">
    <location>
        <begin position="1"/>
        <end position="26"/>
    </location>
</feature>
<accession>A0A432W788</accession>
<evidence type="ECO:0000256" key="2">
    <source>
        <dbReference type="SAM" id="SignalP"/>
    </source>
</evidence>
<keyword evidence="5" id="KW-1185">Reference proteome</keyword>
<feature type="domain" description="Outer membrane protein beta-barrel" evidence="3">
    <location>
        <begin position="14"/>
        <end position="193"/>
    </location>
</feature>
<evidence type="ECO:0000313" key="5">
    <source>
        <dbReference type="Proteomes" id="UP000288293"/>
    </source>
</evidence>
<dbReference type="AlphaFoldDB" id="A0A432W788"/>
<dbReference type="Gene3D" id="2.40.160.20">
    <property type="match status" value="1"/>
</dbReference>
<reference evidence="4 5" key="1">
    <citation type="journal article" date="2011" name="Front. Microbiol.">
        <title>Genomic signatures of strain selection and enhancement in Bacillus atrophaeus var. globigii, a historical biowarfare simulant.</title>
        <authorList>
            <person name="Gibbons H.S."/>
            <person name="Broomall S.M."/>
            <person name="McNew L.A."/>
            <person name="Daligault H."/>
            <person name="Chapman C."/>
            <person name="Bruce D."/>
            <person name="Karavis M."/>
            <person name="Krepps M."/>
            <person name="McGregor P.A."/>
            <person name="Hong C."/>
            <person name="Park K.H."/>
            <person name="Akmal A."/>
            <person name="Feldman A."/>
            <person name="Lin J.S."/>
            <person name="Chang W.E."/>
            <person name="Higgs B.W."/>
            <person name="Demirev P."/>
            <person name="Lindquist J."/>
            <person name="Liem A."/>
            <person name="Fochler E."/>
            <person name="Read T.D."/>
            <person name="Tapia R."/>
            <person name="Johnson S."/>
            <person name="Bishop-Lilly K.A."/>
            <person name="Detter C."/>
            <person name="Han C."/>
            <person name="Sozhamannan S."/>
            <person name="Rosenzweig C.N."/>
            <person name="Skowronski E.W."/>
        </authorList>
    </citation>
    <scope>NUCLEOTIDE SEQUENCE [LARGE SCALE GENOMIC DNA]</scope>
    <source>
        <strain evidence="4 5">MLST1</strain>
    </source>
</reference>